<dbReference type="PANTHER" id="PTHR21087">
    <property type="entry name" value="SHIKIMATE KINASE"/>
    <property type="match status" value="1"/>
</dbReference>
<dbReference type="CDD" id="cd00464">
    <property type="entry name" value="SK"/>
    <property type="match status" value="1"/>
</dbReference>
<dbReference type="HAMAP" id="MF_00109">
    <property type="entry name" value="Shikimate_kinase"/>
    <property type="match status" value="1"/>
</dbReference>
<evidence type="ECO:0000256" key="2">
    <source>
        <dbReference type="ARBA" id="ARBA00006997"/>
    </source>
</evidence>
<keyword evidence="6 11" id="KW-0547">Nucleotide-binding</keyword>
<dbReference type="GO" id="GO:0005829">
    <property type="term" value="C:cytosol"/>
    <property type="evidence" value="ECO:0007669"/>
    <property type="project" value="TreeGrafter"/>
</dbReference>
<comment type="subcellular location">
    <subcellularLocation>
        <location evidence="11">Cytoplasm</location>
    </subcellularLocation>
</comment>
<dbReference type="InterPro" id="IPR000623">
    <property type="entry name" value="Shikimate_kinase/TSH1"/>
</dbReference>
<keyword evidence="5 11" id="KW-0808">Transferase</keyword>
<dbReference type="GO" id="GO:0009423">
    <property type="term" value="P:chorismate biosynthetic process"/>
    <property type="evidence" value="ECO:0007669"/>
    <property type="project" value="UniProtKB-UniRule"/>
</dbReference>
<dbReference type="GO" id="GO:0000287">
    <property type="term" value="F:magnesium ion binding"/>
    <property type="evidence" value="ECO:0007669"/>
    <property type="project" value="UniProtKB-UniRule"/>
</dbReference>
<comment type="catalytic activity">
    <reaction evidence="10 11">
        <text>shikimate + ATP = 3-phosphoshikimate + ADP + H(+)</text>
        <dbReference type="Rhea" id="RHEA:13121"/>
        <dbReference type="ChEBI" id="CHEBI:15378"/>
        <dbReference type="ChEBI" id="CHEBI:30616"/>
        <dbReference type="ChEBI" id="CHEBI:36208"/>
        <dbReference type="ChEBI" id="CHEBI:145989"/>
        <dbReference type="ChEBI" id="CHEBI:456216"/>
        <dbReference type="EC" id="2.7.1.71"/>
    </reaction>
</comment>
<dbReference type="Proteomes" id="UP000019442">
    <property type="component" value="Chromosome"/>
</dbReference>
<evidence type="ECO:0000256" key="11">
    <source>
        <dbReference type="HAMAP-Rule" id="MF_00109"/>
    </source>
</evidence>
<dbReference type="SUPFAM" id="SSF52540">
    <property type="entry name" value="P-loop containing nucleoside triphosphate hydrolases"/>
    <property type="match status" value="1"/>
</dbReference>
<dbReference type="InterPro" id="IPR031322">
    <property type="entry name" value="Shikimate/glucono_kinase"/>
</dbReference>
<comment type="similarity">
    <text evidence="2 11">Belongs to the shikimate kinase family.</text>
</comment>
<dbReference type="OrthoDB" id="9800332at2"/>
<dbReference type="AlphaFoldDB" id="W8KLQ1"/>
<feature type="binding site" evidence="11">
    <location>
        <position position="120"/>
    </location>
    <ligand>
        <name>ATP</name>
        <dbReference type="ChEBI" id="CHEBI:30616"/>
    </ligand>
</feature>
<keyword evidence="9 11" id="KW-0057">Aromatic amino acid biosynthesis</keyword>
<comment type="subunit">
    <text evidence="11">Monomer.</text>
</comment>
<evidence type="ECO:0000256" key="12">
    <source>
        <dbReference type="SAM" id="MobiDB-lite"/>
    </source>
</evidence>
<keyword evidence="7 11" id="KW-0418">Kinase</keyword>
<dbReference type="HOGENOM" id="CLU_057607_2_2_6"/>
<dbReference type="KEGG" id="hhc:M911_09165"/>
<dbReference type="GO" id="GO:0005524">
    <property type="term" value="F:ATP binding"/>
    <property type="evidence" value="ECO:0007669"/>
    <property type="project" value="UniProtKB-UniRule"/>
</dbReference>
<keyword evidence="11" id="KW-0963">Cytoplasm</keyword>
<dbReference type="InterPro" id="IPR027417">
    <property type="entry name" value="P-loop_NTPase"/>
</dbReference>
<organism evidence="13 14">
    <name type="scientific">Ectothiorhodospira haloalkaliphila</name>
    <dbReference type="NCBI Taxonomy" id="421628"/>
    <lineage>
        <taxon>Bacteria</taxon>
        <taxon>Pseudomonadati</taxon>
        <taxon>Pseudomonadota</taxon>
        <taxon>Gammaproteobacteria</taxon>
        <taxon>Chromatiales</taxon>
        <taxon>Ectothiorhodospiraceae</taxon>
        <taxon>Ectothiorhodospira</taxon>
    </lineage>
</organism>
<dbReference type="UniPathway" id="UPA00053">
    <property type="reaction ID" value="UER00088"/>
</dbReference>
<accession>W8KLQ1</accession>
<feature type="region of interest" description="Disordered" evidence="12">
    <location>
        <begin position="170"/>
        <end position="189"/>
    </location>
</feature>
<protein>
    <recommendedName>
        <fullName evidence="3 11">Shikimate kinase</fullName>
        <shortName evidence="11">SK</shortName>
        <ecNumber evidence="3 11">2.7.1.71</ecNumber>
    </recommendedName>
</protein>
<evidence type="ECO:0000256" key="6">
    <source>
        <dbReference type="ARBA" id="ARBA00022741"/>
    </source>
</evidence>
<sequence>MPEKSNIVLIGPMGAGKSTVGRHLASHLHLPFVDSDREIERRMGVDIPTIFEYEGEDGFRQREAAVIADLCSREGIVLATGGGVVMRPENRECLKRCGLVVYLRTSVSVQLRRTARDRNRPLLQTENPRARLEELLRIRDPLYREIAHLVVDTDREHLRGTVRTVARRFRGRLPKPDKARSRTPVSAPE</sequence>
<feature type="binding site" evidence="11">
    <location>
        <begin position="14"/>
        <end position="19"/>
    </location>
    <ligand>
        <name>ATP</name>
        <dbReference type="ChEBI" id="CHEBI:30616"/>
    </ligand>
</feature>
<dbReference type="GO" id="GO:0008652">
    <property type="term" value="P:amino acid biosynthetic process"/>
    <property type="evidence" value="ECO:0007669"/>
    <property type="project" value="UniProtKB-KW"/>
</dbReference>
<keyword evidence="8 11" id="KW-0067">ATP-binding</keyword>
<reference evidence="14" key="2">
    <citation type="submission" date="2014-02" db="EMBL/GenBank/DDBJ databases">
        <title>Draft Genome Sequence of extremely halophilic bacteria Halorhodospira halochloris.</title>
        <authorList>
            <person name="Singh K.S."/>
        </authorList>
    </citation>
    <scope>NUCLEOTIDE SEQUENCE [LARGE SCALE GENOMIC DNA]</scope>
    <source>
        <strain evidence="14">A</strain>
    </source>
</reference>
<feature type="binding site" evidence="11">
    <location>
        <position position="18"/>
    </location>
    <ligand>
        <name>Mg(2+)</name>
        <dbReference type="ChEBI" id="CHEBI:18420"/>
    </ligand>
</feature>
<dbReference type="PROSITE" id="PS01128">
    <property type="entry name" value="SHIKIMATE_KINASE"/>
    <property type="match status" value="1"/>
</dbReference>
<keyword evidence="4 11" id="KW-0028">Amino-acid biosynthesis</keyword>
<dbReference type="GO" id="GO:0009073">
    <property type="term" value="P:aromatic amino acid family biosynthetic process"/>
    <property type="evidence" value="ECO:0007669"/>
    <property type="project" value="UniProtKB-KW"/>
</dbReference>
<evidence type="ECO:0000313" key="13">
    <source>
        <dbReference type="EMBL" id="AHK80699.1"/>
    </source>
</evidence>
<dbReference type="NCBIfam" id="NF003456">
    <property type="entry name" value="PRK05057.1"/>
    <property type="match status" value="1"/>
</dbReference>
<comment type="caution">
    <text evidence="11">Lacks conserved residue(s) required for the propagation of feature annotation.</text>
</comment>
<dbReference type="GO" id="GO:0004765">
    <property type="term" value="F:shikimate kinase activity"/>
    <property type="evidence" value="ECO:0007669"/>
    <property type="project" value="UniProtKB-UniRule"/>
</dbReference>
<gene>
    <name evidence="11 13" type="primary">aroK</name>
    <name evidence="13" type="ORF">M911_09165</name>
</gene>
<reference evidence="13 14" key="1">
    <citation type="journal article" date="2014" name="J Genomics">
        <title>Draft Genome Sequence of the Extremely Halophilic Phototrophic Purple Sulfur Bacterium Halorhodospira halochloris.</title>
        <authorList>
            <person name="Singh K.S."/>
            <person name="Kirksey J."/>
            <person name="Hoff W.D."/>
            <person name="Deole R."/>
        </authorList>
    </citation>
    <scope>NUCLEOTIDE SEQUENCE [LARGE SCALE GENOMIC DNA]</scope>
    <source>
        <strain evidence="13 14">A</strain>
    </source>
</reference>
<keyword evidence="11" id="KW-0479">Metal-binding</keyword>
<feature type="binding site" evidence="11">
    <location>
        <position position="82"/>
    </location>
    <ligand>
        <name>substrate</name>
    </ligand>
</feature>
<evidence type="ECO:0000256" key="9">
    <source>
        <dbReference type="ARBA" id="ARBA00023141"/>
    </source>
</evidence>
<keyword evidence="11" id="KW-0460">Magnesium</keyword>
<comment type="cofactor">
    <cofactor evidence="11">
        <name>Mg(2+)</name>
        <dbReference type="ChEBI" id="CHEBI:18420"/>
    </cofactor>
    <text evidence="11">Binds 1 Mg(2+) ion per subunit.</text>
</comment>
<feature type="binding site" evidence="11">
    <location>
        <position position="139"/>
    </location>
    <ligand>
        <name>substrate</name>
    </ligand>
</feature>
<feature type="binding site" evidence="11">
    <location>
        <position position="36"/>
    </location>
    <ligand>
        <name>substrate</name>
    </ligand>
</feature>
<dbReference type="EMBL" id="CP007268">
    <property type="protein sequence ID" value="AHK80699.1"/>
    <property type="molecule type" value="Genomic_DNA"/>
</dbReference>
<keyword evidence="14" id="KW-1185">Reference proteome</keyword>
<evidence type="ECO:0000256" key="10">
    <source>
        <dbReference type="ARBA" id="ARBA00048567"/>
    </source>
</evidence>
<dbReference type="Pfam" id="PF01202">
    <property type="entry name" value="SKI"/>
    <property type="match status" value="1"/>
</dbReference>
<evidence type="ECO:0000313" key="14">
    <source>
        <dbReference type="Proteomes" id="UP000019442"/>
    </source>
</evidence>
<dbReference type="PANTHER" id="PTHR21087:SF16">
    <property type="entry name" value="SHIKIMATE KINASE 1, CHLOROPLASTIC"/>
    <property type="match status" value="1"/>
</dbReference>
<dbReference type="Gene3D" id="3.40.50.300">
    <property type="entry name" value="P-loop containing nucleotide triphosphate hydrolases"/>
    <property type="match status" value="1"/>
</dbReference>
<evidence type="ECO:0000256" key="4">
    <source>
        <dbReference type="ARBA" id="ARBA00022605"/>
    </source>
</evidence>
<dbReference type="PRINTS" id="PR01100">
    <property type="entry name" value="SHIKIMTKNASE"/>
</dbReference>
<name>W8KLQ1_9GAMM</name>
<evidence type="ECO:0000256" key="7">
    <source>
        <dbReference type="ARBA" id="ARBA00022777"/>
    </source>
</evidence>
<evidence type="ECO:0000256" key="8">
    <source>
        <dbReference type="ARBA" id="ARBA00022840"/>
    </source>
</evidence>
<evidence type="ECO:0000256" key="5">
    <source>
        <dbReference type="ARBA" id="ARBA00022679"/>
    </source>
</evidence>
<comment type="function">
    <text evidence="11">Catalyzes the specific phosphorylation of the 3-hydroxyl group of shikimic acid using ATP as a cosubstrate.</text>
</comment>
<comment type="pathway">
    <text evidence="1 11">Metabolic intermediate biosynthesis; chorismate biosynthesis; chorismate from D-erythrose 4-phosphate and phosphoenolpyruvate: step 5/7.</text>
</comment>
<evidence type="ECO:0000256" key="3">
    <source>
        <dbReference type="ARBA" id="ARBA00012154"/>
    </source>
</evidence>
<evidence type="ECO:0000256" key="1">
    <source>
        <dbReference type="ARBA" id="ARBA00004842"/>
    </source>
</evidence>
<dbReference type="PATRIC" id="fig|1354791.3.peg.2280"/>
<feature type="binding site" evidence="11">
    <location>
        <position position="60"/>
    </location>
    <ligand>
        <name>substrate</name>
    </ligand>
</feature>
<dbReference type="InterPro" id="IPR023000">
    <property type="entry name" value="Shikimate_kinase_CS"/>
</dbReference>
<dbReference type="EC" id="2.7.1.71" evidence="3 11"/>
<proteinExistence type="inferred from homology"/>
<dbReference type="RefSeq" id="WP_025281739.1">
    <property type="nucleotide sequence ID" value="NZ_CP007268.1"/>
</dbReference>